<feature type="region of interest" description="Disordered" evidence="1">
    <location>
        <begin position="1"/>
        <end position="22"/>
    </location>
</feature>
<comment type="caution">
    <text evidence="3">The sequence shown here is derived from an EMBL/GenBank/DDBJ whole genome shotgun (WGS) entry which is preliminary data.</text>
</comment>
<proteinExistence type="predicted"/>
<gene>
    <name evidence="3" type="ORF">GCM10007231_12030</name>
</gene>
<evidence type="ECO:0000313" key="4">
    <source>
        <dbReference type="Proteomes" id="UP000630594"/>
    </source>
</evidence>
<dbReference type="Proteomes" id="UP000630594">
    <property type="component" value="Unassembled WGS sequence"/>
</dbReference>
<dbReference type="Gene3D" id="3.40.630.30">
    <property type="match status" value="1"/>
</dbReference>
<name>A0ABQ1Q593_9ACTN</name>
<dbReference type="PROSITE" id="PS51186">
    <property type="entry name" value="GNAT"/>
    <property type="match status" value="1"/>
</dbReference>
<protein>
    <submittedName>
        <fullName evidence="3">GNAT family acetyltransferase</fullName>
    </submittedName>
</protein>
<dbReference type="PANTHER" id="PTHR43441">
    <property type="entry name" value="RIBOSOMAL-PROTEIN-SERINE ACETYLTRANSFERASE"/>
    <property type="match status" value="1"/>
</dbReference>
<keyword evidence="4" id="KW-1185">Reference proteome</keyword>
<evidence type="ECO:0000256" key="1">
    <source>
        <dbReference type="SAM" id="MobiDB-lite"/>
    </source>
</evidence>
<organism evidence="3 4">
    <name type="scientific">Nocardioides daphniae</name>
    <dbReference type="NCBI Taxonomy" id="402297"/>
    <lineage>
        <taxon>Bacteria</taxon>
        <taxon>Bacillati</taxon>
        <taxon>Actinomycetota</taxon>
        <taxon>Actinomycetes</taxon>
        <taxon>Propionibacteriales</taxon>
        <taxon>Nocardioidaceae</taxon>
        <taxon>Nocardioides</taxon>
    </lineage>
</organism>
<dbReference type="InterPro" id="IPR000182">
    <property type="entry name" value="GNAT_dom"/>
</dbReference>
<dbReference type="EMBL" id="BMCK01000002">
    <property type="protein sequence ID" value="GGD14639.1"/>
    <property type="molecule type" value="Genomic_DNA"/>
</dbReference>
<dbReference type="InterPro" id="IPR051908">
    <property type="entry name" value="Ribosomal_N-acetyltransferase"/>
</dbReference>
<dbReference type="InterPro" id="IPR016181">
    <property type="entry name" value="Acyl_CoA_acyltransferase"/>
</dbReference>
<evidence type="ECO:0000259" key="2">
    <source>
        <dbReference type="PROSITE" id="PS51186"/>
    </source>
</evidence>
<evidence type="ECO:0000313" key="3">
    <source>
        <dbReference type="EMBL" id="GGD14639.1"/>
    </source>
</evidence>
<feature type="domain" description="N-acetyltransferase" evidence="2">
    <location>
        <begin position="27"/>
        <end position="182"/>
    </location>
</feature>
<accession>A0ABQ1Q593</accession>
<reference evidence="4" key="1">
    <citation type="journal article" date="2019" name="Int. J. Syst. Evol. Microbiol.">
        <title>The Global Catalogue of Microorganisms (GCM) 10K type strain sequencing project: providing services to taxonomists for standard genome sequencing and annotation.</title>
        <authorList>
            <consortium name="The Broad Institute Genomics Platform"/>
            <consortium name="The Broad Institute Genome Sequencing Center for Infectious Disease"/>
            <person name="Wu L."/>
            <person name="Ma J."/>
        </authorList>
    </citation>
    <scope>NUCLEOTIDE SEQUENCE [LARGE SCALE GENOMIC DNA]</scope>
    <source>
        <strain evidence="4">CCM 7403</strain>
    </source>
</reference>
<dbReference type="Pfam" id="PF13302">
    <property type="entry name" value="Acetyltransf_3"/>
    <property type="match status" value="1"/>
</dbReference>
<sequence>MKPVGAPVPGWTPSGRPGRSTLTGRTVRLEPLRADHTEALFPALCGEGDEERWTYRATEMPSTLDEFARVVEPFLDHPPGATYVVVPDAGPSGMLTCWPCVPEHGAVELSSVLWGATLARSTAATEAVHLLLEHLFEDLGHRRVEWKCDSLNEPSRQAAVRYGFTFEGHFRQHMVTKGRNRDTDWFAMLDGEWPAVKARNERWLAPANFDGEGRQLRRLTDC</sequence>
<dbReference type="SUPFAM" id="SSF55729">
    <property type="entry name" value="Acyl-CoA N-acyltransferases (Nat)"/>
    <property type="match status" value="1"/>
</dbReference>
<dbReference type="PANTHER" id="PTHR43441:SF2">
    <property type="entry name" value="FAMILY ACETYLTRANSFERASE, PUTATIVE (AFU_ORTHOLOGUE AFUA_7G00850)-RELATED"/>
    <property type="match status" value="1"/>
</dbReference>